<accession>A0A7S2KC80</accession>
<organism evidence="1">
    <name type="scientific">Leptocylindrus danicus</name>
    <dbReference type="NCBI Taxonomy" id="163516"/>
    <lineage>
        <taxon>Eukaryota</taxon>
        <taxon>Sar</taxon>
        <taxon>Stramenopiles</taxon>
        <taxon>Ochrophyta</taxon>
        <taxon>Bacillariophyta</taxon>
        <taxon>Coscinodiscophyceae</taxon>
        <taxon>Chaetocerotophycidae</taxon>
        <taxon>Leptocylindrales</taxon>
        <taxon>Leptocylindraceae</taxon>
        <taxon>Leptocylindrus</taxon>
    </lineage>
</organism>
<name>A0A7S2KC80_9STRA</name>
<sequence>MKVQLDNDSLELAYKSGLRSRNELAIVTIGPFELRTLRHVSIWSSVEQLHILKQRLQMQMLYKLIHTSNLCLKSNSSSSYHPYCFCAVFVGSCNRDSIALLSVIGRVDLHELC</sequence>
<evidence type="ECO:0000313" key="1">
    <source>
        <dbReference type="EMBL" id="CAD9572699.1"/>
    </source>
</evidence>
<dbReference type="AlphaFoldDB" id="A0A7S2KC80"/>
<reference evidence="1" key="1">
    <citation type="submission" date="2021-01" db="EMBL/GenBank/DDBJ databases">
        <authorList>
            <person name="Corre E."/>
            <person name="Pelletier E."/>
            <person name="Niang G."/>
            <person name="Scheremetjew M."/>
            <person name="Finn R."/>
            <person name="Kale V."/>
            <person name="Holt S."/>
            <person name="Cochrane G."/>
            <person name="Meng A."/>
            <person name="Brown T."/>
            <person name="Cohen L."/>
        </authorList>
    </citation>
    <scope>NUCLEOTIDE SEQUENCE</scope>
    <source>
        <strain evidence="1">B650</strain>
    </source>
</reference>
<dbReference type="EMBL" id="HBGY01012456">
    <property type="protein sequence ID" value="CAD9572699.1"/>
    <property type="molecule type" value="Transcribed_RNA"/>
</dbReference>
<proteinExistence type="predicted"/>
<gene>
    <name evidence="1" type="ORF">LDAN0321_LOCUS7938</name>
</gene>
<protein>
    <submittedName>
        <fullName evidence="1">Uncharacterized protein</fullName>
    </submittedName>
</protein>